<dbReference type="SUPFAM" id="SSF46894">
    <property type="entry name" value="C-terminal effector domain of the bipartite response regulators"/>
    <property type="match status" value="1"/>
</dbReference>
<dbReference type="PANTHER" id="PTHR44688:SF16">
    <property type="entry name" value="DNA-BINDING TRANSCRIPTIONAL ACTIVATOR DEVR_DOSR"/>
    <property type="match status" value="1"/>
</dbReference>
<gene>
    <name evidence="5" type="ORF">SAMN04488042_10688</name>
</gene>
<keyword evidence="3" id="KW-0804">Transcription</keyword>
<dbReference type="Pfam" id="PF00196">
    <property type="entry name" value="GerE"/>
    <property type="match status" value="1"/>
</dbReference>
<keyword evidence="1" id="KW-0805">Transcription regulation</keyword>
<dbReference type="PROSITE" id="PS50043">
    <property type="entry name" value="HTH_LUXR_2"/>
    <property type="match status" value="1"/>
</dbReference>
<proteinExistence type="predicted"/>
<dbReference type="PANTHER" id="PTHR44688">
    <property type="entry name" value="DNA-BINDING TRANSCRIPTIONAL ACTIVATOR DEVR_DOSR"/>
    <property type="match status" value="1"/>
</dbReference>
<evidence type="ECO:0000256" key="2">
    <source>
        <dbReference type="ARBA" id="ARBA00023125"/>
    </source>
</evidence>
<dbReference type="STRING" id="254406.SAMN04488042_10688"/>
<evidence type="ECO:0000313" key="6">
    <source>
        <dbReference type="Proteomes" id="UP000199144"/>
    </source>
</evidence>
<dbReference type="InterPro" id="IPR016032">
    <property type="entry name" value="Sig_transdc_resp-reg_C-effctor"/>
</dbReference>
<dbReference type="SMART" id="SM00421">
    <property type="entry name" value="HTH_LUXR"/>
    <property type="match status" value="1"/>
</dbReference>
<dbReference type="PRINTS" id="PR00038">
    <property type="entry name" value="HTHLUXR"/>
</dbReference>
<evidence type="ECO:0000256" key="1">
    <source>
        <dbReference type="ARBA" id="ARBA00023015"/>
    </source>
</evidence>
<evidence type="ECO:0000259" key="4">
    <source>
        <dbReference type="PROSITE" id="PS50043"/>
    </source>
</evidence>
<reference evidence="5 6" key="1">
    <citation type="submission" date="2016-10" db="EMBL/GenBank/DDBJ databases">
        <authorList>
            <person name="de Groot N.N."/>
        </authorList>
    </citation>
    <scope>NUCLEOTIDE SEQUENCE [LARGE SCALE GENOMIC DNA]</scope>
    <source>
        <strain evidence="5 6">DSM 15283</strain>
    </source>
</reference>
<dbReference type="AlphaFoldDB" id="A0A1I4PYL7"/>
<name>A0A1I4PYL7_9RHOB</name>
<accession>A0A1I4PYL7</accession>
<dbReference type="GO" id="GO:0006355">
    <property type="term" value="P:regulation of DNA-templated transcription"/>
    <property type="evidence" value="ECO:0007669"/>
    <property type="project" value="InterPro"/>
</dbReference>
<dbReference type="InterPro" id="IPR000792">
    <property type="entry name" value="Tscrpt_reg_LuxR_C"/>
</dbReference>
<evidence type="ECO:0000256" key="3">
    <source>
        <dbReference type="ARBA" id="ARBA00023163"/>
    </source>
</evidence>
<dbReference type="Proteomes" id="UP000199144">
    <property type="component" value="Unassembled WGS sequence"/>
</dbReference>
<dbReference type="Gene3D" id="1.10.10.10">
    <property type="entry name" value="Winged helix-like DNA-binding domain superfamily/Winged helix DNA-binding domain"/>
    <property type="match status" value="1"/>
</dbReference>
<keyword evidence="2 5" id="KW-0238">DNA-binding</keyword>
<keyword evidence="6" id="KW-1185">Reference proteome</keyword>
<feature type="domain" description="HTH luxR-type" evidence="4">
    <location>
        <begin position="192"/>
        <end position="257"/>
    </location>
</feature>
<dbReference type="InterPro" id="IPR036388">
    <property type="entry name" value="WH-like_DNA-bd_sf"/>
</dbReference>
<protein>
    <submittedName>
        <fullName evidence="5">DNA-binding transcriptional regulator, CsgD family</fullName>
    </submittedName>
</protein>
<dbReference type="CDD" id="cd06170">
    <property type="entry name" value="LuxR_C_like"/>
    <property type="match status" value="1"/>
</dbReference>
<evidence type="ECO:0000313" key="5">
    <source>
        <dbReference type="EMBL" id="SFM32465.1"/>
    </source>
</evidence>
<dbReference type="EMBL" id="FOTQ01000006">
    <property type="protein sequence ID" value="SFM32465.1"/>
    <property type="molecule type" value="Genomic_DNA"/>
</dbReference>
<dbReference type="GO" id="GO:0003677">
    <property type="term" value="F:DNA binding"/>
    <property type="evidence" value="ECO:0007669"/>
    <property type="project" value="UniProtKB-KW"/>
</dbReference>
<dbReference type="PROSITE" id="PS00622">
    <property type="entry name" value="HTH_LUXR_1"/>
    <property type="match status" value="1"/>
</dbReference>
<sequence length="267" mass="30123">MSLIEATGQLVDSIEADDFANTLSNTLRTIAPFDFTVVFGYLGSARPMDLFDDFPRGKRQIFVEDYQEGPYLLDPFYLACVNNVAPGLYRIKELAPDRFFQGEYFRNYYARTGLAEEIGFFIDLPGNATVVVSLMRAEKAFSAKEIRQLKEYWPIVRATCARHWKTLASSFDNSANPESDASLQNSVEIAFTSFGEGVLTPRERQVVEHTLKGHSADAVGRILEISPGTVRIHRRNIYSKLQINSQGELFSKFIDTLLAGDSRSRKH</sequence>
<organism evidence="5 6">
    <name type="scientific">Shimia aestuarii</name>
    <dbReference type="NCBI Taxonomy" id="254406"/>
    <lineage>
        <taxon>Bacteria</taxon>
        <taxon>Pseudomonadati</taxon>
        <taxon>Pseudomonadota</taxon>
        <taxon>Alphaproteobacteria</taxon>
        <taxon>Rhodobacterales</taxon>
        <taxon>Roseobacteraceae</taxon>
    </lineage>
</organism>